<dbReference type="WBParaSite" id="SSLN_0000450701-mRNA-1">
    <property type="protein sequence ID" value="SSLN_0000450701-mRNA-1"/>
    <property type="gene ID" value="SSLN_0000450701"/>
</dbReference>
<dbReference type="Proteomes" id="UP000275846">
    <property type="component" value="Unassembled WGS sequence"/>
</dbReference>
<accession>A0A183SJG2</accession>
<reference evidence="2 3" key="2">
    <citation type="submission" date="2018-11" db="EMBL/GenBank/DDBJ databases">
        <authorList>
            <consortium name="Pathogen Informatics"/>
        </authorList>
    </citation>
    <scope>NUCLEOTIDE SEQUENCE [LARGE SCALE GENOMIC DNA]</scope>
    <source>
        <strain evidence="2 3">NST_G2</strain>
    </source>
</reference>
<feature type="signal peptide" evidence="1">
    <location>
        <begin position="1"/>
        <end position="23"/>
    </location>
</feature>
<evidence type="ECO:0000313" key="3">
    <source>
        <dbReference type="Proteomes" id="UP000275846"/>
    </source>
</evidence>
<name>A0A183SJG2_SCHSO</name>
<keyword evidence="3" id="KW-1185">Reference proteome</keyword>
<evidence type="ECO:0000256" key="1">
    <source>
        <dbReference type="SAM" id="SignalP"/>
    </source>
</evidence>
<organism evidence="4">
    <name type="scientific">Schistocephalus solidus</name>
    <name type="common">Tapeworm</name>
    <dbReference type="NCBI Taxonomy" id="70667"/>
    <lineage>
        <taxon>Eukaryota</taxon>
        <taxon>Metazoa</taxon>
        <taxon>Spiralia</taxon>
        <taxon>Lophotrochozoa</taxon>
        <taxon>Platyhelminthes</taxon>
        <taxon>Cestoda</taxon>
        <taxon>Eucestoda</taxon>
        <taxon>Diphyllobothriidea</taxon>
        <taxon>Diphyllobothriidae</taxon>
        <taxon>Schistocephalus</taxon>
    </lineage>
</organism>
<sequence length="85" mass="8918">MAASTALIVLAHALIAWIYSVTCASMTAEFTAMPTTDTPCIPSASAILTATAAPTSMNDIPRASPNFTCSHCTRNFNSRIGQVCH</sequence>
<dbReference type="EMBL" id="UYSU01032837">
    <property type="protein sequence ID" value="VDL90745.1"/>
    <property type="molecule type" value="Genomic_DNA"/>
</dbReference>
<protein>
    <submittedName>
        <fullName evidence="4">Secreted protein</fullName>
    </submittedName>
</protein>
<reference evidence="4" key="1">
    <citation type="submission" date="2016-06" db="UniProtKB">
        <authorList>
            <consortium name="WormBaseParasite"/>
        </authorList>
    </citation>
    <scope>IDENTIFICATION</scope>
</reference>
<dbReference type="OrthoDB" id="8669871at2759"/>
<proteinExistence type="predicted"/>
<keyword evidence="1" id="KW-0732">Signal</keyword>
<dbReference type="AlphaFoldDB" id="A0A183SJG2"/>
<evidence type="ECO:0000313" key="2">
    <source>
        <dbReference type="EMBL" id="VDL90745.1"/>
    </source>
</evidence>
<evidence type="ECO:0000313" key="4">
    <source>
        <dbReference type="WBParaSite" id="SSLN_0000450701-mRNA-1"/>
    </source>
</evidence>
<feature type="chain" id="PRO_5043141180" evidence="1">
    <location>
        <begin position="24"/>
        <end position="85"/>
    </location>
</feature>
<gene>
    <name evidence="2" type="ORF">SSLN_LOCUS4360</name>
</gene>